<evidence type="ECO:0000256" key="13">
    <source>
        <dbReference type="ARBA" id="ARBA00031368"/>
    </source>
</evidence>
<organism evidence="16 17">
    <name type="scientific">Rattus norvegicus</name>
    <name type="common">Rat</name>
    <dbReference type="NCBI Taxonomy" id="10116"/>
    <lineage>
        <taxon>Eukaryota</taxon>
        <taxon>Metazoa</taxon>
        <taxon>Chordata</taxon>
        <taxon>Craniata</taxon>
        <taxon>Vertebrata</taxon>
        <taxon>Euteleostomi</taxon>
        <taxon>Mammalia</taxon>
        <taxon>Eutheria</taxon>
        <taxon>Euarchontoglires</taxon>
        <taxon>Glires</taxon>
        <taxon>Rodentia</taxon>
        <taxon>Myomorpha</taxon>
        <taxon>Muroidea</taxon>
        <taxon>Muridae</taxon>
        <taxon>Murinae</taxon>
        <taxon>Rattus</taxon>
    </lineage>
</organism>
<reference evidence="16" key="3">
    <citation type="submission" date="2025-09" db="UniProtKB">
        <authorList>
            <consortium name="Ensembl"/>
        </authorList>
    </citation>
    <scope>IDENTIFICATION</scope>
    <source>
        <strain evidence="16">Brown Norway</strain>
    </source>
</reference>
<keyword evidence="17" id="KW-1185">Reference proteome</keyword>
<gene>
    <name evidence="16 18" type="primary">Ndufb2</name>
</gene>
<keyword evidence="7" id="KW-0679">Respiratory chain</keyword>
<dbReference type="OrthoDB" id="6241903at2759"/>
<keyword evidence="8" id="KW-0999">Mitochondrion inner membrane</keyword>
<dbReference type="InterPro" id="IPR026627">
    <property type="entry name" value="NDUFB2_animal"/>
</dbReference>
<keyword evidence="11" id="KW-0496">Mitochondrion</keyword>
<accession>A0A8I6A5D4</accession>
<dbReference type="Ensembl" id="ENSRNOT00000119692.2">
    <property type="protein sequence ID" value="ENSRNOP00000086200.1"/>
    <property type="gene ID" value="ENSRNOG00000026616.6"/>
</dbReference>
<dbReference type="AlphaFoldDB" id="A0A8I6A5D4"/>
<comment type="subunit">
    <text evidence="4">Complex I is composed of 45 different subunits.</text>
</comment>
<evidence type="ECO:0000256" key="9">
    <source>
        <dbReference type="ARBA" id="ARBA00022946"/>
    </source>
</evidence>
<proteinExistence type="evidence at protein level"/>
<dbReference type="PANTHER" id="PTHR15223">
    <property type="entry name" value="NADH-UBIQUINONE OXIDOREDUCTASE AGGG SUBUNIT"/>
    <property type="match status" value="1"/>
</dbReference>
<dbReference type="GeneTree" id="ENSGT00390000004044"/>
<dbReference type="Reactome" id="R-RNO-611105">
    <property type="pathway name" value="Respiratory electron transport"/>
</dbReference>
<feature type="region of interest" description="Disordered" evidence="15">
    <location>
        <begin position="72"/>
        <end position="92"/>
    </location>
</feature>
<comment type="function">
    <text evidence="1">Accessory subunit of the mitochondrial membrane respiratory chain NADH dehydrogenase (Complex I), that is believed not to be involved in catalysis. Complex I functions in the transfer of electrons from NADH to the respiratory chain. The immediate electron acceptor for the enzyme is believed to be ubiquinone.</text>
</comment>
<evidence type="ECO:0000313" key="18">
    <source>
        <dbReference type="RGD" id="1308130"/>
    </source>
</evidence>
<dbReference type="GO" id="GO:0045271">
    <property type="term" value="C:respiratory chain complex I"/>
    <property type="evidence" value="ECO:0000266"/>
    <property type="project" value="RGD"/>
</dbReference>
<dbReference type="OMA" id="WHGPARI"/>
<name>A0A8I6A5D4_RAT</name>
<evidence type="ECO:0000256" key="1">
    <source>
        <dbReference type="ARBA" id="ARBA00003195"/>
    </source>
</evidence>
<evidence type="ECO:0000256" key="8">
    <source>
        <dbReference type="ARBA" id="ARBA00022792"/>
    </source>
</evidence>
<feature type="compositionally biased region" description="Acidic residues" evidence="15">
    <location>
        <begin position="80"/>
        <end position="92"/>
    </location>
</feature>
<evidence type="ECO:0000256" key="6">
    <source>
        <dbReference type="ARBA" id="ARBA00022448"/>
    </source>
</evidence>
<reference evidence="16" key="1">
    <citation type="submission" date="2024-01" db="EMBL/GenBank/DDBJ databases">
        <title>GRCr8: a new rat reference genome assembly contstructed from accurate long reads and long range scaffolding.</title>
        <authorList>
            <person name="Doris P.A."/>
            <person name="Kalbfleisch T."/>
            <person name="Li K."/>
            <person name="Howe K."/>
            <person name="Wood J."/>
        </authorList>
    </citation>
    <scope>NUCLEOTIDE SEQUENCE [LARGE SCALE GENOMIC DNA]</scope>
    <source>
        <strain evidence="16">Brown Norway</strain>
    </source>
</reference>
<keyword evidence="12" id="KW-0472">Membrane</keyword>
<evidence type="ECO:0000256" key="4">
    <source>
        <dbReference type="ARBA" id="ARBA00011533"/>
    </source>
</evidence>
<keyword evidence="19" id="KW-1267">Proteomics identification</keyword>
<dbReference type="Reactome" id="R-RNO-6799198">
    <property type="pathway name" value="Complex I biogenesis"/>
</dbReference>
<reference evidence="16" key="2">
    <citation type="submission" date="2025-08" db="UniProtKB">
        <authorList>
            <consortium name="Ensembl"/>
        </authorList>
    </citation>
    <scope>IDENTIFICATION</scope>
    <source>
        <strain evidence="16">Brown Norway</strain>
    </source>
</reference>
<evidence type="ECO:0000256" key="10">
    <source>
        <dbReference type="ARBA" id="ARBA00022982"/>
    </source>
</evidence>
<evidence type="ECO:0000313" key="17">
    <source>
        <dbReference type="Proteomes" id="UP000002494"/>
    </source>
</evidence>
<dbReference type="AGR" id="RGD:1308130"/>
<sequence>CMYEHVCVRERRLRDGGVRHAGSGVHVQPRDREFPQLTQSQVIHGEVLSSLMWFWVLWRFWHDSDAVLGHFSHPDPSQWTDEESGIPPDHED</sequence>
<evidence type="ECO:0000256" key="2">
    <source>
        <dbReference type="ARBA" id="ARBA00004443"/>
    </source>
</evidence>
<dbReference type="Pfam" id="PF14813">
    <property type="entry name" value="NADH_B2"/>
    <property type="match status" value="1"/>
</dbReference>
<keyword evidence="6" id="KW-0813">Transport</keyword>
<evidence type="ECO:0000256" key="14">
    <source>
        <dbReference type="ARBA" id="ARBA00031736"/>
    </source>
</evidence>
<evidence type="ECO:0000256" key="15">
    <source>
        <dbReference type="SAM" id="MobiDB-lite"/>
    </source>
</evidence>
<evidence type="ECO:0000256" key="11">
    <source>
        <dbReference type="ARBA" id="ARBA00023128"/>
    </source>
</evidence>
<evidence type="ECO:0000256" key="3">
    <source>
        <dbReference type="ARBA" id="ARBA00005923"/>
    </source>
</evidence>
<comment type="subcellular location">
    <subcellularLocation>
        <location evidence="2">Mitochondrion inner membrane</location>
        <topology evidence="2">Peripheral membrane protein</topology>
        <orientation evidence="2">Matrix side</orientation>
    </subcellularLocation>
</comment>
<evidence type="ECO:0000256" key="7">
    <source>
        <dbReference type="ARBA" id="ARBA00022660"/>
    </source>
</evidence>
<protein>
    <recommendedName>
        <fullName evidence="5">NADH dehydrogenase [ubiquinone] 1 beta subcomplex subunit 2, mitochondrial</fullName>
    </recommendedName>
    <alternativeName>
        <fullName evidence="13">Complex I-AGGG</fullName>
    </alternativeName>
    <alternativeName>
        <fullName evidence="14">NADH-ubiquinone oxidoreductase AGGG subunit</fullName>
    </alternativeName>
</protein>
<dbReference type="RGD" id="1308130">
    <property type="gene designation" value="Ndufb2"/>
</dbReference>
<dbReference type="PANTHER" id="PTHR15223:SF1">
    <property type="entry name" value="NADH DEHYDROGENASE [UBIQUINONE] 1 BETA SUBCOMPLEX SUBUNIT 2, MITOCHONDRIAL"/>
    <property type="match status" value="1"/>
</dbReference>
<evidence type="ECO:0000256" key="5">
    <source>
        <dbReference type="ARBA" id="ARBA00014585"/>
    </source>
</evidence>
<evidence type="ECO:0000256" key="12">
    <source>
        <dbReference type="ARBA" id="ARBA00023136"/>
    </source>
</evidence>
<keyword evidence="9" id="KW-0809">Transit peptide</keyword>
<evidence type="ECO:0007829" key="19">
    <source>
        <dbReference type="PeptideAtlas" id="A0A8I6A5D4"/>
    </source>
</evidence>
<dbReference type="GO" id="GO:0005743">
    <property type="term" value="C:mitochondrial inner membrane"/>
    <property type="evidence" value="ECO:0000266"/>
    <property type="project" value="RGD"/>
</dbReference>
<dbReference type="Proteomes" id="UP000002494">
    <property type="component" value="Chromosome 15"/>
</dbReference>
<evidence type="ECO:0000313" key="16">
    <source>
        <dbReference type="Ensembl" id="ENSRNOP00000086200.1"/>
    </source>
</evidence>
<comment type="similarity">
    <text evidence="3">Belongs to the complex I NDUFB2 subunit family.</text>
</comment>
<keyword evidence="10" id="KW-0249">Electron transport</keyword>